<dbReference type="GO" id="GO:0008124">
    <property type="term" value="F:4-alpha-hydroxytetrahydrobiopterin dehydratase activity"/>
    <property type="evidence" value="ECO:0007669"/>
    <property type="project" value="UniProtKB-EC"/>
</dbReference>
<sequence length="100" mass="11398">MARQKLSDLEIRSSLAALPGWEIKEGKLYKQYKFGTFAQAIGWMVAVSIYADKIDHHPEWCNVYNRVTIFLVTHDLDNSISNLDVELAQHMDSLAALFAQ</sequence>
<gene>
    <name evidence="5" type="ORF">MNBD_CHLOROFLEXI01-3701</name>
</gene>
<dbReference type="InterPro" id="IPR001533">
    <property type="entry name" value="Pterin_deHydtase"/>
</dbReference>
<evidence type="ECO:0000256" key="1">
    <source>
        <dbReference type="ARBA" id="ARBA00001554"/>
    </source>
</evidence>
<dbReference type="AlphaFoldDB" id="A0A3B0V6R9"/>
<evidence type="ECO:0000256" key="4">
    <source>
        <dbReference type="ARBA" id="ARBA00023239"/>
    </source>
</evidence>
<dbReference type="PANTHER" id="PTHR12599:SF0">
    <property type="entry name" value="PTERIN-4-ALPHA-CARBINOLAMINE DEHYDRATASE"/>
    <property type="match status" value="1"/>
</dbReference>
<accession>A0A3B0V6R9</accession>
<evidence type="ECO:0000313" key="5">
    <source>
        <dbReference type="EMBL" id="VAW32549.1"/>
    </source>
</evidence>
<comment type="catalytic activity">
    <reaction evidence="1">
        <text>(4aS,6R)-4a-hydroxy-L-erythro-5,6,7,8-tetrahydrobiopterin = (6R)-L-erythro-6,7-dihydrobiopterin + H2O</text>
        <dbReference type="Rhea" id="RHEA:11920"/>
        <dbReference type="ChEBI" id="CHEBI:15377"/>
        <dbReference type="ChEBI" id="CHEBI:15642"/>
        <dbReference type="ChEBI" id="CHEBI:43120"/>
        <dbReference type="EC" id="4.2.1.96"/>
    </reaction>
</comment>
<keyword evidence="4 5" id="KW-0456">Lyase</keyword>
<protein>
    <recommendedName>
        <fullName evidence="3">4a-hydroxytetrahydrobiopterin dehydratase</fullName>
        <ecNumber evidence="3">4.2.1.96</ecNumber>
    </recommendedName>
</protein>
<proteinExistence type="inferred from homology"/>
<dbReference type="EMBL" id="UOEU01000371">
    <property type="protein sequence ID" value="VAW32549.1"/>
    <property type="molecule type" value="Genomic_DNA"/>
</dbReference>
<dbReference type="NCBIfam" id="NF002018">
    <property type="entry name" value="PRK00823.1-3"/>
    <property type="match status" value="1"/>
</dbReference>
<evidence type="ECO:0000256" key="3">
    <source>
        <dbReference type="ARBA" id="ARBA00013252"/>
    </source>
</evidence>
<evidence type="ECO:0000256" key="2">
    <source>
        <dbReference type="ARBA" id="ARBA00006472"/>
    </source>
</evidence>
<dbReference type="Gene3D" id="3.30.1360.20">
    <property type="entry name" value="Transcriptional coactivator/pterin dehydratase"/>
    <property type="match status" value="1"/>
</dbReference>
<organism evidence="5">
    <name type="scientific">hydrothermal vent metagenome</name>
    <dbReference type="NCBI Taxonomy" id="652676"/>
    <lineage>
        <taxon>unclassified sequences</taxon>
        <taxon>metagenomes</taxon>
        <taxon>ecological metagenomes</taxon>
    </lineage>
</organism>
<reference evidence="5" key="1">
    <citation type="submission" date="2018-06" db="EMBL/GenBank/DDBJ databases">
        <authorList>
            <person name="Zhirakovskaya E."/>
        </authorList>
    </citation>
    <scope>NUCLEOTIDE SEQUENCE</scope>
</reference>
<comment type="similarity">
    <text evidence="2">Belongs to the pterin-4-alpha-carbinolamine dehydratase family.</text>
</comment>
<dbReference type="SUPFAM" id="SSF55248">
    <property type="entry name" value="PCD-like"/>
    <property type="match status" value="1"/>
</dbReference>
<dbReference type="GO" id="GO:0006729">
    <property type="term" value="P:tetrahydrobiopterin biosynthetic process"/>
    <property type="evidence" value="ECO:0007669"/>
    <property type="project" value="InterPro"/>
</dbReference>
<dbReference type="PANTHER" id="PTHR12599">
    <property type="entry name" value="PTERIN-4-ALPHA-CARBINOLAMINE DEHYDRATASE"/>
    <property type="match status" value="1"/>
</dbReference>
<name>A0A3B0V6R9_9ZZZZ</name>
<dbReference type="HAMAP" id="MF_00434">
    <property type="entry name" value="Pterin_4_alpha"/>
    <property type="match status" value="1"/>
</dbReference>
<dbReference type="EC" id="4.2.1.96" evidence="3"/>
<dbReference type="Pfam" id="PF01329">
    <property type="entry name" value="Pterin_4a"/>
    <property type="match status" value="1"/>
</dbReference>
<dbReference type="InterPro" id="IPR036428">
    <property type="entry name" value="PCD_sf"/>
</dbReference>